<dbReference type="InterPro" id="IPR043504">
    <property type="entry name" value="Peptidase_S1_PA_chymotrypsin"/>
</dbReference>
<dbReference type="InterPro" id="IPR017857">
    <property type="entry name" value="Coagulation_fac-like_Gla_dom"/>
</dbReference>
<evidence type="ECO:0000313" key="17">
    <source>
        <dbReference type="Proteomes" id="UP001142489"/>
    </source>
</evidence>
<reference evidence="16" key="1">
    <citation type="journal article" date="2023" name="DNA Res.">
        <title>Chromosome-level genome assembly of Phrynocephalus forsythii using third-generation DNA sequencing and Hi-C analysis.</title>
        <authorList>
            <person name="Qi Y."/>
            <person name="Zhao W."/>
            <person name="Zhao Y."/>
            <person name="Niu C."/>
            <person name="Cao S."/>
            <person name="Zhang Y."/>
        </authorList>
    </citation>
    <scope>NUCLEOTIDE SEQUENCE</scope>
    <source>
        <tissue evidence="16">Muscle</tissue>
    </source>
</reference>
<dbReference type="Gene3D" id="4.10.740.10">
    <property type="entry name" value="Coagulation Factor IX"/>
    <property type="match status" value="1"/>
</dbReference>
<evidence type="ECO:0000256" key="1">
    <source>
        <dbReference type="ARBA" id="ARBA00004613"/>
    </source>
</evidence>
<comment type="subcellular location">
    <subcellularLocation>
        <location evidence="1">Secreted</location>
    </subcellularLocation>
</comment>
<keyword evidence="8" id="KW-0677">Repeat</keyword>
<comment type="caution">
    <text evidence="16">The sequence shown here is derived from an EMBL/GenBank/DDBJ whole genome shotgun (WGS) entry which is preliminary data.</text>
</comment>
<dbReference type="GO" id="GO:0007596">
    <property type="term" value="P:blood coagulation"/>
    <property type="evidence" value="ECO:0007669"/>
    <property type="project" value="InterPro"/>
</dbReference>
<gene>
    <name evidence="16" type="ORF">JRQ81_007345</name>
</gene>
<evidence type="ECO:0000256" key="2">
    <source>
        <dbReference type="ARBA" id="ARBA00009228"/>
    </source>
</evidence>
<dbReference type="PROSITE" id="PS50240">
    <property type="entry name" value="TRYPSIN_DOM"/>
    <property type="match status" value="1"/>
</dbReference>
<evidence type="ECO:0000313" key="16">
    <source>
        <dbReference type="EMBL" id="KAJ7310430.1"/>
    </source>
</evidence>
<dbReference type="InterPro" id="IPR001314">
    <property type="entry name" value="Peptidase_S1A"/>
</dbReference>
<evidence type="ECO:0000259" key="14">
    <source>
        <dbReference type="PROSITE" id="PS50240"/>
    </source>
</evidence>
<dbReference type="PANTHER" id="PTHR24278:SF31">
    <property type="entry name" value="COAGULATION FACTOR IX"/>
    <property type="match status" value="1"/>
</dbReference>
<dbReference type="GO" id="GO:0005509">
    <property type="term" value="F:calcium ion binding"/>
    <property type="evidence" value="ECO:0007669"/>
    <property type="project" value="InterPro"/>
</dbReference>
<dbReference type="SUPFAM" id="SSF57196">
    <property type="entry name" value="EGF/Laminin"/>
    <property type="match status" value="1"/>
</dbReference>
<organism evidence="16 17">
    <name type="scientific">Phrynocephalus forsythii</name>
    <dbReference type="NCBI Taxonomy" id="171643"/>
    <lineage>
        <taxon>Eukaryota</taxon>
        <taxon>Metazoa</taxon>
        <taxon>Chordata</taxon>
        <taxon>Craniata</taxon>
        <taxon>Vertebrata</taxon>
        <taxon>Euteleostomi</taxon>
        <taxon>Lepidosauria</taxon>
        <taxon>Squamata</taxon>
        <taxon>Bifurcata</taxon>
        <taxon>Unidentata</taxon>
        <taxon>Episquamata</taxon>
        <taxon>Toxicofera</taxon>
        <taxon>Iguania</taxon>
        <taxon>Acrodonta</taxon>
        <taxon>Agamidae</taxon>
        <taxon>Agaminae</taxon>
        <taxon>Phrynocephalus</taxon>
    </lineage>
</organism>
<evidence type="ECO:0000256" key="13">
    <source>
        <dbReference type="ARBA" id="ARBA00023278"/>
    </source>
</evidence>
<dbReference type="CDD" id="cd00190">
    <property type="entry name" value="Tryp_SPc"/>
    <property type="match status" value="1"/>
</dbReference>
<dbReference type="InterPro" id="IPR009003">
    <property type="entry name" value="Peptidase_S1_PA"/>
</dbReference>
<evidence type="ECO:0008006" key="18">
    <source>
        <dbReference type="Google" id="ProtNLM"/>
    </source>
</evidence>
<dbReference type="InterPro" id="IPR050442">
    <property type="entry name" value="Peptidase_S1_coag_factors"/>
</dbReference>
<evidence type="ECO:0000256" key="6">
    <source>
        <dbReference type="ARBA" id="ARBA00022723"/>
    </source>
</evidence>
<dbReference type="PRINTS" id="PR00722">
    <property type="entry name" value="CHYMOTRYPSIN"/>
</dbReference>
<dbReference type="FunFam" id="4.10.740.10:FF:000001">
    <property type="entry name" value="vitamin K-dependent protein S"/>
    <property type="match status" value="1"/>
</dbReference>
<evidence type="ECO:0000256" key="9">
    <source>
        <dbReference type="ARBA" id="ARBA00022801"/>
    </source>
</evidence>
<dbReference type="InterPro" id="IPR035972">
    <property type="entry name" value="GLA-like_dom_SF"/>
</dbReference>
<evidence type="ECO:0000259" key="15">
    <source>
        <dbReference type="PROSITE" id="PS50998"/>
    </source>
</evidence>
<evidence type="ECO:0000256" key="5">
    <source>
        <dbReference type="ARBA" id="ARBA00022670"/>
    </source>
</evidence>
<evidence type="ECO:0000256" key="10">
    <source>
        <dbReference type="ARBA" id="ARBA00022837"/>
    </source>
</evidence>
<dbReference type="PROSITE" id="PS00011">
    <property type="entry name" value="GLA_1"/>
    <property type="match status" value="1"/>
</dbReference>
<dbReference type="PROSITE" id="PS00134">
    <property type="entry name" value="TRYPSIN_HIS"/>
    <property type="match status" value="1"/>
</dbReference>
<dbReference type="EMBL" id="JAPFRF010000015">
    <property type="protein sequence ID" value="KAJ7310430.1"/>
    <property type="molecule type" value="Genomic_DNA"/>
</dbReference>
<dbReference type="InterPro" id="IPR001254">
    <property type="entry name" value="Trypsin_dom"/>
</dbReference>
<dbReference type="SMART" id="SM00069">
    <property type="entry name" value="GLA"/>
    <property type="match status" value="1"/>
</dbReference>
<dbReference type="Pfam" id="PF14670">
    <property type="entry name" value="FXa_inhibition"/>
    <property type="match status" value="1"/>
</dbReference>
<dbReference type="SUPFAM" id="SSF57630">
    <property type="entry name" value="GLA-domain"/>
    <property type="match status" value="1"/>
</dbReference>
<dbReference type="SMART" id="SM00020">
    <property type="entry name" value="Tryp_SPc"/>
    <property type="match status" value="1"/>
</dbReference>
<dbReference type="PRINTS" id="PR00001">
    <property type="entry name" value="GLABLOOD"/>
</dbReference>
<comment type="similarity">
    <text evidence="2">Belongs to the peptidase S1 family. Snake venom subfamily.</text>
</comment>
<keyword evidence="13" id="KW-0379">Hydroxylation</keyword>
<dbReference type="Pfam" id="PF00594">
    <property type="entry name" value="Gla"/>
    <property type="match status" value="1"/>
</dbReference>
<keyword evidence="5" id="KW-0645">Protease</keyword>
<keyword evidence="6" id="KW-0479">Metal-binding</keyword>
<keyword evidence="9" id="KW-0378">Hydrolase</keyword>
<dbReference type="Pfam" id="PF00089">
    <property type="entry name" value="Trypsin"/>
    <property type="match status" value="1"/>
</dbReference>
<keyword evidence="4" id="KW-0245">EGF-like domain</keyword>
<dbReference type="OrthoDB" id="8909918at2759"/>
<protein>
    <recommendedName>
        <fullName evidence="18">Coagulation factor VII</fullName>
    </recommendedName>
</protein>
<dbReference type="InterPro" id="IPR000294">
    <property type="entry name" value="GLA_domain"/>
</dbReference>
<dbReference type="FunFam" id="2.40.10.10:FF:000013">
    <property type="entry name" value="Coagulation factor X"/>
    <property type="match status" value="1"/>
</dbReference>
<evidence type="ECO:0000256" key="11">
    <source>
        <dbReference type="ARBA" id="ARBA00023157"/>
    </source>
</evidence>
<dbReference type="Gene3D" id="2.40.10.10">
    <property type="entry name" value="Trypsin-like serine proteases"/>
    <property type="match status" value="2"/>
</dbReference>
<keyword evidence="7" id="KW-0732">Signal</keyword>
<keyword evidence="10" id="KW-0106">Calcium</keyword>
<evidence type="ECO:0000256" key="7">
    <source>
        <dbReference type="ARBA" id="ARBA00022729"/>
    </source>
</evidence>
<dbReference type="FunFam" id="2.10.25.10:FF:000037">
    <property type="entry name" value="Signal peptide, CUB domain and EGF-like domain-containing 2"/>
    <property type="match status" value="1"/>
</dbReference>
<dbReference type="GO" id="GO:0006508">
    <property type="term" value="P:proteolysis"/>
    <property type="evidence" value="ECO:0007669"/>
    <property type="project" value="UniProtKB-KW"/>
</dbReference>
<proteinExistence type="inferred from homology"/>
<keyword evidence="3" id="KW-0964">Secreted</keyword>
<dbReference type="GO" id="GO:0004252">
    <property type="term" value="F:serine-type endopeptidase activity"/>
    <property type="evidence" value="ECO:0007669"/>
    <property type="project" value="InterPro"/>
</dbReference>
<feature type="domain" description="Peptidase S1" evidence="14">
    <location>
        <begin position="184"/>
        <end position="428"/>
    </location>
</feature>
<dbReference type="InterPro" id="IPR012224">
    <property type="entry name" value="Pept_S1A_FX"/>
</dbReference>
<dbReference type="Proteomes" id="UP001142489">
    <property type="component" value="Unassembled WGS sequence"/>
</dbReference>
<feature type="domain" description="Gla" evidence="15">
    <location>
        <begin position="68"/>
        <end position="114"/>
    </location>
</feature>
<dbReference type="AlphaFoldDB" id="A0A9Q1AU59"/>
<dbReference type="GO" id="GO:0005615">
    <property type="term" value="C:extracellular space"/>
    <property type="evidence" value="ECO:0007669"/>
    <property type="project" value="TreeGrafter"/>
</dbReference>
<accession>A0A9Q1AU59</accession>
<evidence type="ECO:0000256" key="3">
    <source>
        <dbReference type="ARBA" id="ARBA00022525"/>
    </source>
</evidence>
<dbReference type="PROSITE" id="PS50998">
    <property type="entry name" value="GLA_2"/>
    <property type="match status" value="1"/>
</dbReference>
<dbReference type="InterPro" id="IPR018114">
    <property type="entry name" value="TRYPSIN_HIS"/>
</dbReference>
<keyword evidence="12" id="KW-0325">Glycoprotein</keyword>
<keyword evidence="11" id="KW-1015">Disulfide bond</keyword>
<sequence>MNLYFGTIDPQAHISLLTSKAVALDPENGQQVLRICSLPPGMAALCGAGRSHDSPGRGEQCPASLQKVQHGFLEELLAGDLERECLEEVCNFEEAREVFEDDQRTLIFWKKYTDSSCSANNGGCKQICENSSTGRAVCSCVSGYRLKEDQKSCEPTVSFPCGRITAPEVKVPRSPDTTDVLQKMSGPTPQSTRLKREVVDMNSVKGEVPWQVYMYSLEGKGFCGGALIDDKWVVTAAHCLLHQHHTILAGEYNTDVFERTEQLRRIVRTIPHPAYNVSKKYQNDIALLELDSPLRRSKYVTPICLADEAFTNRLLERRFGLVSGWWRPLGESKPASVLQVLKVHPLDQNACLNSTGHLVLPNVFCADSRAATKKTYQAAGGGPYATDIDGTWFLTAISICGEQCAGEDKHNIYSGIGDVVQWIKNTTGLM</sequence>
<dbReference type="Gene3D" id="2.10.25.10">
    <property type="entry name" value="Laminin"/>
    <property type="match status" value="1"/>
</dbReference>
<evidence type="ECO:0000256" key="8">
    <source>
        <dbReference type="ARBA" id="ARBA00022737"/>
    </source>
</evidence>
<keyword evidence="17" id="KW-1185">Reference proteome</keyword>
<dbReference type="PIRSF" id="PIRSF001143">
    <property type="entry name" value="Factor_X"/>
    <property type="match status" value="1"/>
</dbReference>
<evidence type="ECO:0000256" key="4">
    <source>
        <dbReference type="ARBA" id="ARBA00022536"/>
    </source>
</evidence>
<dbReference type="SUPFAM" id="SSF50494">
    <property type="entry name" value="Trypsin-like serine proteases"/>
    <property type="match status" value="1"/>
</dbReference>
<dbReference type="PANTHER" id="PTHR24278">
    <property type="entry name" value="COAGULATION FACTOR"/>
    <property type="match status" value="1"/>
</dbReference>
<evidence type="ECO:0000256" key="12">
    <source>
        <dbReference type="ARBA" id="ARBA00023180"/>
    </source>
</evidence>
<name>A0A9Q1AU59_9SAUR</name>